<gene>
    <name evidence="5" type="ORF">SAMN05216554_1984</name>
</gene>
<evidence type="ECO:0000256" key="3">
    <source>
        <dbReference type="ARBA" id="ARBA00023163"/>
    </source>
</evidence>
<dbReference type="OrthoDB" id="9815567at2"/>
<evidence type="ECO:0000259" key="4">
    <source>
        <dbReference type="PROSITE" id="PS50995"/>
    </source>
</evidence>
<dbReference type="SMART" id="SM00347">
    <property type="entry name" value="HTH_MARR"/>
    <property type="match status" value="1"/>
</dbReference>
<reference evidence="5 6" key="1">
    <citation type="submission" date="2016-10" db="EMBL/GenBank/DDBJ databases">
        <authorList>
            <person name="de Groot N.N."/>
        </authorList>
    </citation>
    <scope>NUCLEOTIDE SEQUENCE [LARGE SCALE GENOMIC DNA]</scope>
    <source>
        <strain evidence="5 6">CGMCC 4.3491</strain>
    </source>
</reference>
<dbReference type="InterPro" id="IPR023187">
    <property type="entry name" value="Tscrpt_reg_MarR-type_CS"/>
</dbReference>
<feature type="domain" description="HTH marR-type" evidence="4">
    <location>
        <begin position="1"/>
        <end position="151"/>
    </location>
</feature>
<dbReference type="InterPro" id="IPR036388">
    <property type="entry name" value="WH-like_DNA-bd_sf"/>
</dbReference>
<dbReference type="InterPro" id="IPR036390">
    <property type="entry name" value="WH_DNA-bd_sf"/>
</dbReference>
<dbReference type="AlphaFoldDB" id="A0A1H3PMS5"/>
<proteinExistence type="predicted"/>
<accession>A0A1H3PMS5</accession>
<dbReference type="InterPro" id="IPR000835">
    <property type="entry name" value="HTH_MarR-typ"/>
</dbReference>
<dbReference type="SUPFAM" id="SSF46785">
    <property type="entry name" value="Winged helix' DNA-binding domain"/>
    <property type="match status" value="1"/>
</dbReference>
<evidence type="ECO:0000256" key="2">
    <source>
        <dbReference type="ARBA" id="ARBA00023125"/>
    </source>
</evidence>
<dbReference type="Proteomes" id="UP000198891">
    <property type="component" value="Unassembled WGS sequence"/>
</dbReference>
<sequence>MDHRTTMLSGMSIDEPFLVSAERFDDAFQRVYLAFHRRDGTDHELSGVSRAVLRHLSFSGPVTIGDASRHLRRAQSVVSDIMTQLEHNGLVERRRDVDDRRRVLVWLTPAGVAALRRDASVLSHELLAHALARLGREQTDAILAALDELVVAAEPPRDALESAAPPARAHSRHP</sequence>
<keyword evidence="1" id="KW-0805">Transcription regulation</keyword>
<dbReference type="GO" id="GO:0006950">
    <property type="term" value="P:response to stress"/>
    <property type="evidence" value="ECO:0007669"/>
    <property type="project" value="TreeGrafter"/>
</dbReference>
<dbReference type="GO" id="GO:0003677">
    <property type="term" value="F:DNA binding"/>
    <property type="evidence" value="ECO:0007669"/>
    <property type="project" value="UniProtKB-KW"/>
</dbReference>
<organism evidence="5 6">
    <name type="scientific">Herbiconiux ginsengi</name>
    <dbReference type="NCBI Taxonomy" id="381665"/>
    <lineage>
        <taxon>Bacteria</taxon>
        <taxon>Bacillati</taxon>
        <taxon>Actinomycetota</taxon>
        <taxon>Actinomycetes</taxon>
        <taxon>Micrococcales</taxon>
        <taxon>Microbacteriaceae</taxon>
        <taxon>Herbiconiux</taxon>
    </lineage>
</organism>
<dbReference type="InterPro" id="IPR039422">
    <property type="entry name" value="MarR/SlyA-like"/>
</dbReference>
<dbReference type="Gene3D" id="1.10.10.10">
    <property type="entry name" value="Winged helix-like DNA-binding domain superfamily/Winged helix DNA-binding domain"/>
    <property type="match status" value="1"/>
</dbReference>
<protein>
    <submittedName>
        <fullName evidence="5">DNA-binding transcriptional regulator, MarR family</fullName>
    </submittedName>
</protein>
<evidence type="ECO:0000313" key="6">
    <source>
        <dbReference type="Proteomes" id="UP000198891"/>
    </source>
</evidence>
<evidence type="ECO:0000256" key="1">
    <source>
        <dbReference type="ARBA" id="ARBA00023015"/>
    </source>
</evidence>
<evidence type="ECO:0000313" key="5">
    <source>
        <dbReference type="EMBL" id="SDZ02316.1"/>
    </source>
</evidence>
<dbReference type="GO" id="GO:0003700">
    <property type="term" value="F:DNA-binding transcription factor activity"/>
    <property type="evidence" value="ECO:0007669"/>
    <property type="project" value="InterPro"/>
</dbReference>
<dbReference type="Pfam" id="PF01047">
    <property type="entry name" value="MarR"/>
    <property type="match status" value="1"/>
</dbReference>
<dbReference type="PROSITE" id="PS01117">
    <property type="entry name" value="HTH_MARR_1"/>
    <property type="match status" value="1"/>
</dbReference>
<keyword evidence="3" id="KW-0804">Transcription</keyword>
<keyword evidence="6" id="KW-1185">Reference proteome</keyword>
<dbReference type="PANTHER" id="PTHR33164">
    <property type="entry name" value="TRANSCRIPTIONAL REGULATOR, MARR FAMILY"/>
    <property type="match status" value="1"/>
</dbReference>
<dbReference type="PROSITE" id="PS50995">
    <property type="entry name" value="HTH_MARR_2"/>
    <property type="match status" value="1"/>
</dbReference>
<dbReference type="EMBL" id="FNPZ01000002">
    <property type="protein sequence ID" value="SDZ02316.1"/>
    <property type="molecule type" value="Genomic_DNA"/>
</dbReference>
<name>A0A1H3PMS5_9MICO</name>
<keyword evidence="2 5" id="KW-0238">DNA-binding</keyword>
<dbReference type="PANTHER" id="PTHR33164:SF89">
    <property type="entry name" value="MARR FAMILY REGULATORY PROTEIN"/>
    <property type="match status" value="1"/>
</dbReference>
<dbReference type="STRING" id="381665.SAMN05216554_1984"/>